<dbReference type="EMBL" id="JANF02000081">
    <property type="protein sequence ID" value="KER35336.1"/>
    <property type="molecule type" value="Genomic_DNA"/>
</dbReference>
<comment type="caution">
    <text evidence="1">The sequence shown here is derived from an EMBL/GenBank/DDBJ whole genome shotgun (WGS) entry which is preliminary data.</text>
</comment>
<organism evidence="1 2">
    <name type="scientific">Sphingobium indicum F2</name>
    <dbReference type="NCBI Taxonomy" id="1450518"/>
    <lineage>
        <taxon>Bacteria</taxon>
        <taxon>Pseudomonadati</taxon>
        <taxon>Pseudomonadota</taxon>
        <taxon>Alphaproteobacteria</taxon>
        <taxon>Sphingomonadales</taxon>
        <taxon>Sphingomonadaceae</taxon>
        <taxon>Sphingobium</taxon>
    </lineage>
</organism>
<dbReference type="AlphaFoldDB" id="A0A8E0WQ12"/>
<dbReference type="Proteomes" id="UP000028135">
    <property type="component" value="Unassembled WGS sequence"/>
</dbReference>
<evidence type="ECO:0000313" key="1">
    <source>
        <dbReference type="EMBL" id="KER35336.1"/>
    </source>
</evidence>
<protein>
    <submittedName>
        <fullName evidence="1">Uncharacterized protein</fullName>
    </submittedName>
</protein>
<reference evidence="1 2" key="1">
    <citation type="submission" date="2014-05" db="EMBL/GenBank/DDBJ databases">
        <title>Genome Announcement of Sphingobium lucknowense F2.</title>
        <authorList>
            <person name="Lal R."/>
            <person name="Negi V."/>
            <person name="Lata P."/>
            <person name="Sangwan N."/>
            <person name="Gupta S.K."/>
            <person name="Rao D.L.N."/>
            <person name="Das S."/>
        </authorList>
    </citation>
    <scope>NUCLEOTIDE SEQUENCE [LARGE SCALE GENOMIC DNA]</scope>
    <source>
        <strain evidence="1 2">F2</strain>
    </source>
</reference>
<gene>
    <name evidence="1" type="ORF">AL00_17320</name>
</gene>
<accession>A0A8E0WQ12</accession>
<evidence type="ECO:0000313" key="2">
    <source>
        <dbReference type="Proteomes" id="UP000028135"/>
    </source>
</evidence>
<name>A0A8E0WQ12_9SPHN</name>
<proteinExistence type="predicted"/>
<sequence>MPFKNTTSSGAMQPLRAQFARHSHGFRRVAWTPLRWQSAIGQFSFIRIPSSSESLFDMKVEARR</sequence>